<feature type="coiled-coil region" evidence="1">
    <location>
        <begin position="221"/>
        <end position="276"/>
    </location>
</feature>
<dbReference type="HOGENOM" id="CLU_623904_0_0_11"/>
<proteinExistence type="predicted"/>
<sequence length="408" mass="45939">MSDNGAAPLGRDEIDRALASLRDERDRISTALYDLENHPGYRLLEGSRLTGLTRRRWQEATDRLTTLWRLFDAYQRVLEEAEALRERHPRPAAAVLRELTGLLSGPSVKLLPQEVSLRRRSLLDPTGERCTLAESVRRMSEAYREVTELVATVDAAWEALLGPLGELEEQWRQATRLARSLGRGRDAELDRIGRELAAVGQTVRTDPLALARDGKADTARLEALRSDLAAARRALAEAVRLREDYDRRIGELTSSLEKLEEVVRRARRDYRTVQVKIASPGVSEPADPAPRLRERLASLDGLRRAGRWAELAGEVAELEEAVAGALRQAERSRHLIVGLLERRDELRGRLEAYQVKAARLGLAEHGELVRLQERARSLLWTAPCDLQRSTVVLAEYQRVLRSLETGTD</sequence>
<keyword evidence="3" id="KW-1185">Reference proteome</keyword>
<name>D1AEG9_THECD</name>
<accession>D1AEG9</accession>
<protein>
    <submittedName>
        <fullName evidence="2">Uncharacterized protein</fullName>
    </submittedName>
</protein>
<keyword evidence="1" id="KW-0175">Coiled coil</keyword>
<dbReference type="EMBL" id="CP001738">
    <property type="protein sequence ID" value="ACY95785.1"/>
    <property type="molecule type" value="Genomic_DNA"/>
</dbReference>
<dbReference type="STRING" id="471852.Tcur_0180"/>
<feature type="coiled-coil region" evidence="1">
    <location>
        <begin position="315"/>
        <end position="356"/>
    </location>
</feature>
<dbReference type="RefSeq" id="WP_012850569.1">
    <property type="nucleotide sequence ID" value="NC_013510.1"/>
</dbReference>
<evidence type="ECO:0000256" key="1">
    <source>
        <dbReference type="SAM" id="Coils"/>
    </source>
</evidence>
<evidence type="ECO:0000313" key="3">
    <source>
        <dbReference type="Proteomes" id="UP000001918"/>
    </source>
</evidence>
<dbReference type="KEGG" id="tcu:Tcur_0180"/>
<evidence type="ECO:0000313" key="2">
    <source>
        <dbReference type="EMBL" id="ACY95785.1"/>
    </source>
</evidence>
<reference evidence="2 3" key="1">
    <citation type="journal article" date="2011" name="Stand. Genomic Sci.">
        <title>Complete genome sequence of Thermomonospora curvata type strain (B9).</title>
        <authorList>
            <person name="Chertkov O."/>
            <person name="Sikorski J."/>
            <person name="Nolan M."/>
            <person name="Lapidus A."/>
            <person name="Lucas S."/>
            <person name="Del Rio T.G."/>
            <person name="Tice H."/>
            <person name="Cheng J.F."/>
            <person name="Goodwin L."/>
            <person name="Pitluck S."/>
            <person name="Liolios K."/>
            <person name="Ivanova N."/>
            <person name="Mavromatis K."/>
            <person name="Mikhailova N."/>
            <person name="Ovchinnikova G."/>
            <person name="Pati A."/>
            <person name="Chen A."/>
            <person name="Palaniappan K."/>
            <person name="Djao O.D."/>
            <person name="Land M."/>
            <person name="Hauser L."/>
            <person name="Chang Y.J."/>
            <person name="Jeffries C.D."/>
            <person name="Brettin T."/>
            <person name="Han C."/>
            <person name="Detter J.C."/>
            <person name="Rohde M."/>
            <person name="Goker M."/>
            <person name="Woyke T."/>
            <person name="Bristow J."/>
            <person name="Eisen J.A."/>
            <person name="Markowitz V."/>
            <person name="Hugenholtz P."/>
            <person name="Klenk H.P."/>
            <person name="Kyrpides N.C."/>
        </authorList>
    </citation>
    <scope>NUCLEOTIDE SEQUENCE [LARGE SCALE GENOMIC DNA]</scope>
    <source>
        <strain evidence="3">ATCC 19995 / DSM 43183 / JCM 3096 / KCTC 9072 / NBRC 15933 / NCIMB 10081 / Henssen B9</strain>
    </source>
</reference>
<dbReference type="eggNOG" id="ENOG50335I8">
    <property type="taxonomic scope" value="Bacteria"/>
</dbReference>
<dbReference type="Proteomes" id="UP000001918">
    <property type="component" value="Chromosome"/>
</dbReference>
<dbReference type="AlphaFoldDB" id="D1AEG9"/>
<gene>
    <name evidence="2" type="ordered locus">Tcur_0180</name>
</gene>
<organism evidence="2 3">
    <name type="scientific">Thermomonospora curvata (strain ATCC 19995 / DSM 43183 / JCM 3096 / KCTC 9072 / NBRC 15933 / NCIMB 10081 / Henssen B9)</name>
    <dbReference type="NCBI Taxonomy" id="471852"/>
    <lineage>
        <taxon>Bacteria</taxon>
        <taxon>Bacillati</taxon>
        <taxon>Actinomycetota</taxon>
        <taxon>Actinomycetes</taxon>
        <taxon>Streptosporangiales</taxon>
        <taxon>Thermomonosporaceae</taxon>
        <taxon>Thermomonospora</taxon>
    </lineage>
</organism>